<proteinExistence type="inferred from homology"/>
<keyword evidence="3 7" id="KW-0540">Nuclease</keyword>
<reference evidence="9 10" key="1">
    <citation type="submission" date="2014-07" db="EMBL/GenBank/DDBJ databases">
        <authorList>
            <person name="Urmite Genomes Urmite Genomes"/>
        </authorList>
    </citation>
    <scope>NUCLEOTIDE SEQUENCE [LARGE SCALE GENOMIC DNA]</scope>
    <source>
        <strain evidence="9 10">13MG44_air</strain>
    </source>
</reference>
<dbReference type="SUPFAM" id="SSF54211">
    <property type="entry name" value="Ribosomal protein S5 domain 2-like"/>
    <property type="match status" value="1"/>
</dbReference>
<dbReference type="FunFam" id="3.30.230.10:FF:000021">
    <property type="entry name" value="Ribonuclease P protein component"/>
    <property type="match status" value="1"/>
</dbReference>
<dbReference type="HOGENOM" id="CLU_117179_9_1_9"/>
<dbReference type="InterPro" id="IPR014721">
    <property type="entry name" value="Ribsml_uS5_D2-typ_fold_subgr"/>
</dbReference>
<organism evidence="9 10">
    <name type="scientific">Jeotgalicoccus saudimassiliensis</name>
    <dbReference type="NCBI Taxonomy" id="1461582"/>
    <lineage>
        <taxon>Bacteria</taxon>
        <taxon>Bacillati</taxon>
        <taxon>Bacillota</taxon>
        <taxon>Bacilli</taxon>
        <taxon>Bacillales</taxon>
        <taxon>Staphylococcaceae</taxon>
        <taxon>Jeotgalicoccus</taxon>
    </lineage>
</organism>
<evidence type="ECO:0000256" key="6">
    <source>
        <dbReference type="ARBA" id="ARBA00022884"/>
    </source>
</evidence>
<dbReference type="PANTHER" id="PTHR33992:SF1">
    <property type="entry name" value="RIBONUCLEASE P PROTEIN COMPONENT"/>
    <property type="match status" value="1"/>
</dbReference>
<evidence type="ECO:0000313" key="9">
    <source>
        <dbReference type="EMBL" id="CEA02274.1"/>
    </source>
</evidence>
<keyword evidence="6 7" id="KW-0694">RNA-binding</keyword>
<dbReference type="eggNOG" id="COG0594">
    <property type="taxonomic scope" value="Bacteria"/>
</dbReference>
<dbReference type="GO" id="GO:0030677">
    <property type="term" value="C:ribonuclease P complex"/>
    <property type="evidence" value="ECO:0007669"/>
    <property type="project" value="TreeGrafter"/>
</dbReference>
<dbReference type="PROSITE" id="PS00648">
    <property type="entry name" value="RIBONUCLEASE_P"/>
    <property type="match status" value="1"/>
</dbReference>
<dbReference type="OrthoDB" id="9810867at2"/>
<accession>A0A078M7J8</accession>
<keyword evidence="10" id="KW-1185">Reference proteome</keyword>
<evidence type="ECO:0000256" key="8">
    <source>
        <dbReference type="NCBIfam" id="TIGR00188"/>
    </source>
</evidence>
<evidence type="ECO:0000256" key="1">
    <source>
        <dbReference type="ARBA" id="ARBA00002663"/>
    </source>
</evidence>
<gene>
    <name evidence="7 9" type="primary">rnpA</name>
    <name evidence="9" type="ORF">BN1048_01661</name>
</gene>
<evidence type="ECO:0000313" key="10">
    <source>
        <dbReference type="Proteomes" id="UP000044136"/>
    </source>
</evidence>
<dbReference type="InterPro" id="IPR000100">
    <property type="entry name" value="RNase_P"/>
</dbReference>
<dbReference type="GO" id="GO:0001682">
    <property type="term" value="P:tRNA 5'-leader removal"/>
    <property type="evidence" value="ECO:0007669"/>
    <property type="project" value="UniProtKB-UniRule"/>
</dbReference>
<dbReference type="STRING" id="1461582.BN1048_01661"/>
<evidence type="ECO:0000256" key="5">
    <source>
        <dbReference type="ARBA" id="ARBA00022801"/>
    </source>
</evidence>
<dbReference type="Gene3D" id="3.30.230.10">
    <property type="match status" value="1"/>
</dbReference>
<protein>
    <recommendedName>
        <fullName evidence="7 8">Ribonuclease P protein component</fullName>
        <shortName evidence="7">RNase P protein</shortName>
        <shortName evidence="7">RNaseP protein</shortName>
        <ecNumber evidence="7 8">3.1.26.5</ecNumber>
    </recommendedName>
    <alternativeName>
        <fullName evidence="7">Protein C5</fullName>
    </alternativeName>
</protein>
<evidence type="ECO:0000256" key="3">
    <source>
        <dbReference type="ARBA" id="ARBA00022722"/>
    </source>
</evidence>
<evidence type="ECO:0000256" key="4">
    <source>
        <dbReference type="ARBA" id="ARBA00022759"/>
    </source>
</evidence>
<dbReference type="PANTHER" id="PTHR33992">
    <property type="entry name" value="RIBONUCLEASE P PROTEIN COMPONENT"/>
    <property type="match status" value="1"/>
</dbReference>
<evidence type="ECO:0000256" key="7">
    <source>
        <dbReference type="HAMAP-Rule" id="MF_00227"/>
    </source>
</evidence>
<name>A0A078M7J8_9STAP</name>
<dbReference type="HAMAP" id="MF_00227">
    <property type="entry name" value="RNase_P"/>
    <property type="match status" value="1"/>
</dbReference>
<dbReference type="EMBL" id="CCSE01000001">
    <property type="protein sequence ID" value="CEA02274.1"/>
    <property type="molecule type" value="Genomic_DNA"/>
</dbReference>
<comment type="catalytic activity">
    <reaction evidence="7">
        <text>Endonucleolytic cleavage of RNA, removing 5'-extranucleotides from tRNA precursor.</text>
        <dbReference type="EC" id="3.1.26.5"/>
    </reaction>
</comment>
<comment type="subunit">
    <text evidence="7">Consists of a catalytic RNA component (M1 or rnpB) and a protein subunit.</text>
</comment>
<dbReference type="Proteomes" id="UP000044136">
    <property type="component" value="Unassembled WGS sequence"/>
</dbReference>
<dbReference type="EC" id="3.1.26.5" evidence="7 8"/>
<dbReference type="NCBIfam" id="TIGR00188">
    <property type="entry name" value="rnpA"/>
    <property type="match status" value="1"/>
</dbReference>
<dbReference type="Pfam" id="PF00825">
    <property type="entry name" value="Ribonuclease_P"/>
    <property type="match status" value="1"/>
</dbReference>
<dbReference type="InterPro" id="IPR020539">
    <property type="entry name" value="RNase_P_CS"/>
</dbReference>
<sequence>MMKKRYRIKKEKDFKLMFKRGKSYANRQFVVYLRQNDEIPHLRLGISVSKRLGNAVKRNQIKRRIRAFYQLHKTELKPREYVVIARNPVKDMNYHEMEKSLLHVLKIAKCIK</sequence>
<dbReference type="AlphaFoldDB" id="A0A078M7J8"/>
<dbReference type="GO" id="GO:0000049">
    <property type="term" value="F:tRNA binding"/>
    <property type="evidence" value="ECO:0007669"/>
    <property type="project" value="UniProtKB-UniRule"/>
</dbReference>
<dbReference type="GO" id="GO:0042781">
    <property type="term" value="F:3'-tRNA processing endoribonuclease activity"/>
    <property type="evidence" value="ECO:0007669"/>
    <property type="project" value="TreeGrafter"/>
</dbReference>
<evidence type="ECO:0000256" key="2">
    <source>
        <dbReference type="ARBA" id="ARBA00022694"/>
    </source>
</evidence>
<keyword evidence="2 7" id="KW-0819">tRNA processing</keyword>
<comment type="function">
    <text evidence="1 7">RNaseP catalyzes the removal of the 5'-leader sequence from pre-tRNA to produce the mature 5'-terminus. It can also cleave other RNA substrates such as 4.5S RNA. The protein component plays an auxiliary but essential role in vivo by binding to the 5'-leader sequence and broadening the substrate specificity of the ribozyme.</text>
</comment>
<comment type="similarity">
    <text evidence="7">Belongs to the RnpA family.</text>
</comment>
<keyword evidence="5 7" id="KW-0378">Hydrolase</keyword>
<dbReference type="GO" id="GO:0004526">
    <property type="term" value="F:ribonuclease P activity"/>
    <property type="evidence" value="ECO:0007669"/>
    <property type="project" value="UniProtKB-UniRule"/>
</dbReference>
<keyword evidence="4 7" id="KW-0255">Endonuclease</keyword>
<dbReference type="InterPro" id="IPR020568">
    <property type="entry name" value="Ribosomal_Su5_D2-typ_SF"/>
</dbReference>